<comment type="caution">
    <text evidence="1">The sequence shown here is derived from an EMBL/GenBank/DDBJ whole genome shotgun (WGS) entry which is preliminary data.</text>
</comment>
<accession>A0ABD0KDP9</accession>
<reference evidence="1 2" key="1">
    <citation type="journal article" date="2023" name="Sci. Data">
        <title>Genome assembly of the Korean intertidal mud-creeper Batillaria attramentaria.</title>
        <authorList>
            <person name="Patra A.K."/>
            <person name="Ho P.T."/>
            <person name="Jun S."/>
            <person name="Lee S.J."/>
            <person name="Kim Y."/>
            <person name="Won Y.J."/>
        </authorList>
    </citation>
    <scope>NUCLEOTIDE SEQUENCE [LARGE SCALE GENOMIC DNA]</scope>
    <source>
        <strain evidence="1">Wonlab-2016</strain>
    </source>
</reference>
<keyword evidence="2" id="KW-1185">Reference proteome</keyword>
<dbReference type="PROSITE" id="PS51257">
    <property type="entry name" value="PROKAR_LIPOPROTEIN"/>
    <property type="match status" value="1"/>
</dbReference>
<dbReference type="Proteomes" id="UP001519460">
    <property type="component" value="Unassembled WGS sequence"/>
</dbReference>
<dbReference type="EMBL" id="JACVVK020000200">
    <property type="protein sequence ID" value="KAK7485075.1"/>
    <property type="molecule type" value="Genomic_DNA"/>
</dbReference>
<dbReference type="AlphaFoldDB" id="A0ABD0KDP9"/>
<protein>
    <submittedName>
        <fullName evidence="1">Uncharacterized protein</fullName>
    </submittedName>
</protein>
<evidence type="ECO:0000313" key="1">
    <source>
        <dbReference type="EMBL" id="KAK7485075.1"/>
    </source>
</evidence>
<sequence>MCPNRQGLRSCTCKHVTARLSRHSLPSLSVASCSESRLSFYKHPGTRHGNGVLIQKTTSTQLPKIYGFRMESTSLSSAETARCTPVVRRVLRELFSGRGVNIGRQR</sequence>
<gene>
    <name evidence="1" type="ORF">BaRGS_00023714</name>
</gene>
<organism evidence="1 2">
    <name type="scientific">Batillaria attramentaria</name>
    <dbReference type="NCBI Taxonomy" id="370345"/>
    <lineage>
        <taxon>Eukaryota</taxon>
        <taxon>Metazoa</taxon>
        <taxon>Spiralia</taxon>
        <taxon>Lophotrochozoa</taxon>
        <taxon>Mollusca</taxon>
        <taxon>Gastropoda</taxon>
        <taxon>Caenogastropoda</taxon>
        <taxon>Sorbeoconcha</taxon>
        <taxon>Cerithioidea</taxon>
        <taxon>Batillariidae</taxon>
        <taxon>Batillaria</taxon>
    </lineage>
</organism>
<proteinExistence type="predicted"/>
<evidence type="ECO:0000313" key="2">
    <source>
        <dbReference type="Proteomes" id="UP001519460"/>
    </source>
</evidence>
<name>A0ABD0KDP9_9CAEN</name>